<reference evidence="1 2" key="1">
    <citation type="submission" date="2007-06" db="EMBL/GenBank/DDBJ databases">
        <title>The Genome Sequence of Coccidioides posadasii RMSCC_3488.</title>
        <authorList>
            <consortium name="Coccidioides Genome Resources Consortium"/>
            <consortium name="The Broad Institute Genome Sequencing Platform"/>
            <person name="Henn M.R."/>
            <person name="Sykes S."/>
            <person name="Young S."/>
            <person name="Jaffe D."/>
            <person name="Berlin A."/>
            <person name="Alvarez P."/>
            <person name="Butler J."/>
            <person name="Gnerre S."/>
            <person name="Grabherr M."/>
            <person name="Mauceli E."/>
            <person name="Brockman W."/>
            <person name="Kodira C."/>
            <person name="Alvarado L."/>
            <person name="Zeng Q."/>
            <person name="Crawford M."/>
            <person name="Antoine C."/>
            <person name="Devon K."/>
            <person name="Galgiani J."/>
            <person name="Orsborn K."/>
            <person name="Lewis M.L."/>
            <person name="Nusbaum C."/>
            <person name="Galagan J."/>
            <person name="Birren B."/>
        </authorList>
    </citation>
    <scope>NUCLEOTIDE SEQUENCE [LARGE SCALE GENOMIC DNA]</scope>
    <source>
        <strain evidence="1 2">RMSCC 3488</strain>
    </source>
</reference>
<gene>
    <name evidence="1" type="ORF">CPAG_04841</name>
</gene>
<reference evidence="2" key="2">
    <citation type="journal article" date="2009" name="Genome Res.">
        <title>Comparative genomic analyses of the human fungal pathogens Coccidioides and their relatives.</title>
        <authorList>
            <person name="Sharpton T.J."/>
            <person name="Stajich J.E."/>
            <person name="Rounsley S.D."/>
            <person name="Gardner M.J."/>
            <person name="Wortman J.R."/>
            <person name="Jordar V.S."/>
            <person name="Maiti R."/>
            <person name="Kodira C.D."/>
            <person name="Neafsey D.E."/>
            <person name="Zeng Q."/>
            <person name="Hung C.-Y."/>
            <person name="McMahan C."/>
            <person name="Muszewska A."/>
            <person name="Grynberg M."/>
            <person name="Mandel M.A."/>
            <person name="Kellner E.M."/>
            <person name="Barker B.M."/>
            <person name="Galgiani J.N."/>
            <person name="Orbach M.J."/>
            <person name="Kirkland T.N."/>
            <person name="Cole G.T."/>
            <person name="Henn M.R."/>
            <person name="Birren B.W."/>
            <person name="Taylor J.W."/>
        </authorList>
    </citation>
    <scope>NUCLEOTIDE SEQUENCE [LARGE SCALE GENOMIC DNA]</scope>
    <source>
        <strain evidence="2">RMSCC 3488</strain>
    </source>
</reference>
<proteinExistence type="predicted"/>
<organism evidence="1 2">
    <name type="scientific">Coccidioides posadasii RMSCC 3488</name>
    <dbReference type="NCBI Taxonomy" id="454284"/>
    <lineage>
        <taxon>Eukaryota</taxon>
        <taxon>Fungi</taxon>
        <taxon>Dikarya</taxon>
        <taxon>Ascomycota</taxon>
        <taxon>Pezizomycotina</taxon>
        <taxon>Eurotiomycetes</taxon>
        <taxon>Eurotiomycetidae</taxon>
        <taxon>Onygenales</taxon>
        <taxon>Onygenaceae</taxon>
        <taxon>Coccidioides</taxon>
    </lineage>
</organism>
<name>A0A0J6FI51_COCPO</name>
<accession>A0A0J6FI51</accession>
<sequence>MALPDPSKGKKKVSTGLIPPFCEPGCVYQGSGGARALYGKEH</sequence>
<evidence type="ECO:0000313" key="2">
    <source>
        <dbReference type="Proteomes" id="UP000054567"/>
    </source>
</evidence>
<dbReference type="VEuPathDB" id="FungiDB:CPAG_04841"/>
<dbReference type="AlphaFoldDB" id="A0A0J6FI51"/>
<evidence type="ECO:0000313" key="1">
    <source>
        <dbReference type="EMBL" id="KMM68514.1"/>
    </source>
</evidence>
<dbReference type="EMBL" id="DS268111">
    <property type="protein sequence ID" value="KMM68514.1"/>
    <property type="molecule type" value="Genomic_DNA"/>
</dbReference>
<protein>
    <submittedName>
        <fullName evidence="1">Uncharacterized protein</fullName>
    </submittedName>
</protein>
<reference evidence="2" key="3">
    <citation type="journal article" date="2010" name="Genome Res.">
        <title>Population genomic sequencing of Coccidioides fungi reveals recent hybridization and transposon control.</title>
        <authorList>
            <person name="Neafsey D.E."/>
            <person name="Barker B.M."/>
            <person name="Sharpton T.J."/>
            <person name="Stajich J.E."/>
            <person name="Park D.J."/>
            <person name="Whiston E."/>
            <person name="Hung C.-Y."/>
            <person name="McMahan C."/>
            <person name="White J."/>
            <person name="Sykes S."/>
            <person name="Heiman D."/>
            <person name="Young S."/>
            <person name="Zeng Q."/>
            <person name="Abouelleil A."/>
            <person name="Aftuck L."/>
            <person name="Bessette D."/>
            <person name="Brown A."/>
            <person name="FitzGerald M."/>
            <person name="Lui A."/>
            <person name="Macdonald J.P."/>
            <person name="Priest M."/>
            <person name="Orbach M.J."/>
            <person name="Galgiani J.N."/>
            <person name="Kirkland T.N."/>
            <person name="Cole G.T."/>
            <person name="Birren B.W."/>
            <person name="Henn M.R."/>
            <person name="Taylor J.W."/>
            <person name="Rounsley S.D."/>
        </authorList>
    </citation>
    <scope>NUCLEOTIDE SEQUENCE [LARGE SCALE GENOMIC DNA]</scope>
    <source>
        <strain evidence="2">RMSCC 3488</strain>
    </source>
</reference>
<dbReference type="Proteomes" id="UP000054567">
    <property type="component" value="Unassembled WGS sequence"/>
</dbReference>